<protein>
    <recommendedName>
        <fullName evidence="1">Ubiquitin-like domain-containing protein</fullName>
    </recommendedName>
</protein>
<dbReference type="SUPFAM" id="SSF54236">
    <property type="entry name" value="Ubiquitin-like"/>
    <property type="match status" value="1"/>
</dbReference>
<organism evidence="2">
    <name type="scientific">Chromera velia CCMP2878</name>
    <dbReference type="NCBI Taxonomy" id="1169474"/>
    <lineage>
        <taxon>Eukaryota</taxon>
        <taxon>Sar</taxon>
        <taxon>Alveolata</taxon>
        <taxon>Colpodellida</taxon>
        <taxon>Chromeraceae</taxon>
        <taxon>Chromera</taxon>
    </lineage>
</organism>
<proteinExistence type="predicted"/>
<evidence type="ECO:0000313" key="2">
    <source>
        <dbReference type="EMBL" id="CEM21684.1"/>
    </source>
</evidence>
<feature type="domain" description="Ubiquitin-like" evidence="1">
    <location>
        <begin position="26"/>
        <end position="110"/>
    </location>
</feature>
<dbReference type="InterPro" id="IPR000626">
    <property type="entry name" value="Ubiquitin-like_dom"/>
</dbReference>
<dbReference type="VEuPathDB" id="CryptoDB:Cvel_4028"/>
<reference evidence="2" key="1">
    <citation type="submission" date="2014-11" db="EMBL/GenBank/DDBJ databases">
        <authorList>
            <person name="Otto D Thomas"/>
            <person name="Naeem Raeece"/>
        </authorList>
    </citation>
    <scope>NUCLEOTIDE SEQUENCE</scope>
</reference>
<name>A0A0G4G1F7_9ALVE</name>
<gene>
    <name evidence="2" type="ORF">Cvel_4028</name>
</gene>
<accession>A0A0G4G1F7</accession>
<dbReference type="InterPro" id="IPR029071">
    <property type="entry name" value="Ubiquitin-like_domsf"/>
</dbReference>
<evidence type="ECO:0000259" key="1">
    <source>
        <dbReference type="PROSITE" id="PS50053"/>
    </source>
</evidence>
<dbReference type="EMBL" id="CDMZ01000795">
    <property type="protein sequence ID" value="CEM21684.1"/>
    <property type="molecule type" value="Genomic_DNA"/>
</dbReference>
<dbReference type="PhylomeDB" id="A0A0G4G1F7"/>
<dbReference type="AlphaFoldDB" id="A0A0G4G1F7"/>
<sequence length="395" mass="43776">MNKSSESPLHSLQQKSSNCQAIMVLLQLRVRGITGFVTSVEIESSSTVAHLRDQIRSVIGEHTFFPDNCILLYSQTGVGTVRLREETRGLDAYNVNEAGVIDLTLEFTANSEFFSDPDDDLVSMVKFQDDAHMVNFPLVDEIRSRLSAYRRSGLRLFLTDMSLPTQQHNPTAPGVAAPAEAPGRRMTSALHEAIRVFSSEHFRTVREVFVKPSEILRELLFSGTCWPMLDTRDSEGSLPLEIAERASRDATHDPATQDLAQSDSGPLKLVLSAFHARATLGFLRRVALLVREQRSDGVFPEVGGGILGLFLKLDPSVRVENASSTWQDAVHSHLPVVPDEDSSPIASWAIGPNPGRDQLRLNGLSPNRRIVPLQERVLSFLWHSAEQPLEPEIDP</sequence>
<dbReference type="PROSITE" id="PS50053">
    <property type="entry name" value="UBIQUITIN_2"/>
    <property type="match status" value="1"/>
</dbReference>